<comment type="caution">
    <text evidence="1">The sequence shown here is derived from an EMBL/GenBank/DDBJ whole genome shotgun (WGS) entry which is preliminary data.</text>
</comment>
<evidence type="ECO:0000313" key="2">
    <source>
        <dbReference type="Proteomes" id="UP000588604"/>
    </source>
</evidence>
<dbReference type="Proteomes" id="UP000588604">
    <property type="component" value="Unassembled WGS sequence"/>
</dbReference>
<organism evidence="1 2">
    <name type="scientific">Algoriphagus iocasae</name>
    <dbReference type="NCBI Taxonomy" id="1836499"/>
    <lineage>
        <taxon>Bacteria</taxon>
        <taxon>Pseudomonadati</taxon>
        <taxon>Bacteroidota</taxon>
        <taxon>Cytophagia</taxon>
        <taxon>Cytophagales</taxon>
        <taxon>Cyclobacteriaceae</taxon>
        <taxon>Algoriphagus</taxon>
    </lineage>
</organism>
<keyword evidence="2" id="KW-1185">Reference proteome</keyword>
<sequence>MSALSYQTPATSSLFNVTLGSNSRFSQVSVSQKEMVKIFNQKSGEMMQGMCRLENGFDTLFPLFRGLIRLGKPKSLHLTFSNEERSIFYSFKEEDQTEVEQFFARVLALLQKEVKFKKVLKEIIDNRLRFKTEQSLLQTALLAD</sequence>
<dbReference type="RefSeq" id="WP_184494059.1">
    <property type="nucleotide sequence ID" value="NZ_JACIJO010000001.1"/>
</dbReference>
<name>A0A841MSQ5_9BACT</name>
<reference evidence="1 2" key="1">
    <citation type="submission" date="2020-08" db="EMBL/GenBank/DDBJ databases">
        <title>Genomic Encyclopedia of Type Strains, Phase IV (KMG-IV): sequencing the most valuable type-strain genomes for metagenomic binning, comparative biology and taxonomic classification.</title>
        <authorList>
            <person name="Goeker M."/>
        </authorList>
    </citation>
    <scope>NUCLEOTIDE SEQUENCE [LARGE SCALE GENOMIC DNA]</scope>
    <source>
        <strain evidence="1 2">DSM 102044</strain>
    </source>
</reference>
<evidence type="ECO:0000313" key="1">
    <source>
        <dbReference type="EMBL" id="MBB6325648.1"/>
    </source>
</evidence>
<accession>A0A841MSQ5</accession>
<gene>
    <name evidence="1" type="ORF">FHS59_001263</name>
</gene>
<dbReference type="AlphaFoldDB" id="A0A841MSQ5"/>
<protein>
    <submittedName>
        <fullName evidence="1">Uncharacterized protein</fullName>
    </submittedName>
</protein>
<proteinExistence type="predicted"/>
<dbReference type="EMBL" id="JACIJO010000001">
    <property type="protein sequence ID" value="MBB6325648.1"/>
    <property type="molecule type" value="Genomic_DNA"/>
</dbReference>